<proteinExistence type="inferred from homology"/>
<dbReference type="OrthoDB" id="9802055at2"/>
<reference evidence="9 10" key="1">
    <citation type="submission" date="2016-11" db="EMBL/GenBank/DDBJ databases">
        <title>Study of marine rhodopsin-containing bacteria.</title>
        <authorList>
            <person name="Yoshizawa S."/>
            <person name="Kumagai Y."/>
            <person name="Kogure K."/>
        </authorList>
    </citation>
    <scope>NUCLEOTIDE SEQUENCE [LARGE SCALE GENOMIC DNA]</scope>
    <source>
        <strain evidence="9 10">SAORIC-28</strain>
    </source>
</reference>
<feature type="binding site" evidence="6">
    <location>
        <position position="104"/>
    </location>
    <ligand>
        <name>a divalent metal cation</name>
        <dbReference type="ChEBI" id="CHEBI:60240"/>
        <label>1</label>
    </ligand>
</feature>
<comment type="function">
    <text evidence="1 6">Removes the N-terminal methionine from nascent proteins. The N-terminal methionine is often cleaved when the second residue in the primary sequence is small and uncharged (Met-Ala-, Cys, Gly, Pro, Ser, Thr, or Val). Requires deformylation of the N(alpha)-formylated initiator methionine before it can be hydrolyzed.</text>
</comment>
<dbReference type="Pfam" id="PF00557">
    <property type="entry name" value="Peptidase_M24"/>
    <property type="match status" value="1"/>
</dbReference>
<dbReference type="RefSeq" id="WP_095510535.1">
    <property type="nucleotide sequence ID" value="NZ_MQWD01000001.1"/>
</dbReference>
<dbReference type="HAMAP" id="MF_01974">
    <property type="entry name" value="MetAP_1"/>
    <property type="match status" value="1"/>
</dbReference>
<comment type="caution">
    <text evidence="9">The sequence shown here is derived from an EMBL/GenBank/DDBJ whole genome shotgun (WGS) entry which is preliminary data.</text>
</comment>
<feature type="binding site" evidence="6">
    <location>
        <position position="185"/>
    </location>
    <ligand>
        <name>substrate</name>
    </ligand>
</feature>
<dbReference type="GO" id="GO:0004239">
    <property type="term" value="F:initiator methionyl aminopeptidase activity"/>
    <property type="evidence" value="ECO:0007669"/>
    <property type="project" value="UniProtKB-UniRule"/>
</dbReference>
<evidence type="ECO:0000259" key="8">
    <source>
        <dbReference type="Pfam" id="PF00557"/>
    </source>
</evidence>
<evidence type="ECO:0000256" key="6">
    <source>
        <dbReference type="HAMAP-Rule" id="MF_01974"/>
    </source>
</evidence>
<evidence type="ECO:0000313" key="9">
    <source>
        <dbReference type="EMBL" id="PAP76867.1"/>
    </source>
</evidence>
<dbReference type="InterPro" id="IPR001714">
    <property type="entry name" value="Pept_M24_MAP"/>
</dbReference>
<dbReference type="GO" id="GO:0006508">
    <property type="term" value="P:proteolysis"/>
    <property type="evidence" value="ECO:0007669"/>
    <property type="project" value="UniProtKB-KW"/>
</dbReference>
<feature type="binding site" evidence="6">
    <location>
        <position position="115"/>
    </location>
    <ligand>
        <name>a divalent metal cation</name>
        <dbReference type="ChEBI" id="CHEBI:60240"/>
        <label>1</label>
    </ligand>
</feature>
<keyword evidence="2 6" id="KW-0031">Aminopeptidase</keyword>
<keyword evidence="5 6" id="KW-0378">Hydrolase</keyword>
<dbReference type="Gene3D" id="3.90.230.10">
    <property type="entry name" value="Creatinase/methionine aminopeptidase superfamily"/>
    <property type="match status" value="1"/>
</dbReference>
<dbReference type="EC" id="3.4.11.18" evidence="6 7"/>
<dbReference type="InterPro" id="IPR002467">
    <property type="entry name" value="Pept_M24A_MAP1"/>
</dbReference>
<evidence type="ECO:0000256" key="2">
    <source>
        <dbReference type="ARBA" id="ARBA00022438"/>
    </source>
</evidence>
<dbReference type="Proteomes" id="UP000216339">
    <property type="component" value="Unassembled WGS sequence"/>
</dbReference>
<accession>A0A271J0N0</accession>
<dbReference type="InterPro" id="IPR000994">
    <property type="entry name" value="Pept_M24"/>
</dbReference>
<dbReference type="EMBL" id="MQWD01000001">
    <property type="protein sequence ID" value="PAP76867.1"/>
    <property type="molecule type" value="Genomic_DNA"/>
</dbReference>
<dbReference type="GO" id="GO:0070006">
    <property type="term" value="F:metalloaminopeptidase activity"/>
    <property type="evidence" value="ECO:0007669"/>
    <property type="project" value="UniProtKB-UniRule"/>
</dbReference>
<dbReference type="InterPro" id="IPR036005">
    <property type="entry name" value="Creatinase/aminopeptidase-like"/>
</dbReference>
<feature type="binding site" evidence="6">
    <location>
        <position position="211"/>
    </location>
    <ligand>
        <name>a divalent metal cation</name>
        <dbReference type="ChEBI" id="CHEBI:60240"/>
        <label>2</label>
        <note>catalytic</note>
    </ligand>
</feature>
<protein>
    <recommendedName>
        <fullName evidence="6 7">Methionine aminopeptidase</fullName>
        <shortName evidence="6">MAP</shortName>
        <shortName evidence="6">MetAP</shortName>
        <ecNumber evidence="6 7">3.4.11.18</ecNumber>
    </recommendedName>
    <alternativeName>
        <fullName evidence="6">Peptidase M</fullName>
    </alternativeName>
</protein>
<feature type="domain" description="Peptidase M24" evidence="8">
    <location>
        <begin position="16"/>
        <end position="248"/>
    </location>
</feature>
<evidence type="ECO:0000256" key="3">
    <source>
        <dbReference type="ARBA" id="ARBA00022670"/>
    </source>
</evidence>
<feature type="binding site" evidence="6">
    <location>
        <position position="115"/>
    </location>
    <ligand>
        <name>a divalent metal cation</name>
        <dbReference type="ChEBI" id="CHEBI:60240"/>
        <label>2</label>
        <note>catalytic</note>
    </ligand>
</feature>
<dbReference type="PANTHER" id="PTHR43330">
    <property type="entry name" value="METHIONINE AMINOPEPTIDASE"/>
    <property type="match status" value="1"/>
</dbReference>
<feature type="binding site" evidence="6">
    <location>
        <position position="242"/>
    </location>
    <ligand>
        <name>a divalent metal cation</name>
        <dbReference type="ChEBI" id="CHEBI:60240"/>
        <label>2</label>
        <note>catalytic</note>
    </ligand>
</feature>
<dbReference type="GO" id="GO:0046872">
    <property type="term" value="F:metal ion binding"/>
    <property type="evidence" value="ECO:0007669"/>
    <property type="project" value="UniProtKB-UniRule"/>
</dbReference>
<gene>
    <name evidence="6" type="primary">map</name>
    <name evidence="9" type="ORF">BSZ37_10700</name>
</gene>
<evidence type="ECO:0000313" key="10">
    <source>
        <dbReference type="Proteomes" id="UP000216339"/>
    </source>
</evidence>
<dbReference type="GO" id="GO:0005829">
    <property type="term" value="C:cytosol"/>
    <property type="evidence" value="ECO:0007669"/>
    <property type="project" value="TreeGrafter"/>
</dbReference>
<dbReference type="PRINTS" id="PR00599">
    <property type="entry name" value="MAPEPTIDASE"/>
</dbReference>
<dbReference type="NCBIfam" id="TIGR00500">
    <property type="entry name" value="met_pdase_I"/>
    <property type="match status" value="1"/>
</dbReference>
<feature type="binding site" evidence="6">
    <location>
        <position position="242"/>
    </location>
    <ligand>
        <name>a divalent metal cation</name>
        <dbReference type="ChEBI" id="CHEBI:60240"/>
        <label>1</label>
    </ligand>
</feature>
<keyword evidence="4 6" id="KW-0479">Metal-binding</keyword>
<keyword evidence="10" id="KW-1185">Reference proteome</keyword>
<comment type="catalytic activity">
    <reaction evidence="6 7">
        <text>Release of N-terminal amino acids, preferentially methionine, from peptides and arylamides.</text>
        <dbReference type="EC" id="3.4.11.18"/>
    </reaction>
</comment>
<feature type="binding site" evidence="6">
    <location>
        <position position="178"/>
    </location>
    <ligand>
        <name>a divalent metal cation</name>
        <dbReference type="ChEBI" id="CHEBI:60240"/>
        <label>2</label>
        <note>catalytic</note>
    </ligand>
</feature>
<dbReference type="SUPFAM" id="SSF55920">
    <property type="entry name" value="Creatinase/aminopeptidase"/>
    <property type="match status" value="1"/>
</dbReference>
<organism evidence="9 10">
    <name type="scientific">Rubrivirga marina</name>
    <dbReference type="NCBI Taxonomy" id="1196024"/>
    <lineage>
        <taxon>Bacteria</taxon>
        <taxon>Pseudomonadati</taxon>
        <taxon>Rhodothermota</taxon>
        <taxon>Rhodothermia</taxon>
        <taxon>Rhodothermales</taxon>
        <taxon>Rubricoccaceae</taxon>
        <taxon>Rubrivirga</taxon>
    </lineage>
</organism>
<evidence type="ECO:0000256" key="4">
    <source>
        <dbReference type="ARBA" id="ARBA00022723"/>
    </source>
</evidence>
<comment type="subunit">
    <text evidence="6">Monomer.</text>
</comment>
<comment type="similarity">
    <text evidence="6">Belongs to the peptidase M24A family. Methionine aminopeptidase type 1 subfamily.</text>
</comment>
<sequence>MAVGRIQLKTDADVAGIREAAKVVERALAAAAAEIRPGVQTLRLDEAAEAVIRDAHGRPAFKGYRQGNDTPPFPGSLCISVNDVVVHGIPSEYELREGDVVTVDCGVELDGYFGDFAYTFEVGEVAPEAKALLEATRQSLYEGIGQATAGNRIGDIGHAVQSYCESRGYGVVRDLVGHGVGKRLHEPPNVPNLGRRGVGKKLREGLTICIEPMINGGTGDVTVDADGWTVRTADGAPSAHFEHMVLVKRGGAEILSSWALVEAALAANAEAPTPAAAGTP</sequence>
<comment type="cofactor">
    <cofactor evidence="6">
        <name>Co(2+)</name>
        <dbReference type="ChEBI" id="CHEBI:48828"/>
    </cofactor>
    <cofactor evidence="6">
        <name>Zn(2+)</name>
        <dbReference type="ChEBI" id="CHEBI:29105"/>
    </cofactor>
    <cofactor evidence="6">
        <name>Mn(2+)</name>
        <dbReference type="ChEBI" id="CHEBI:29035"/>
    </cofactor>
    <cofactor evidence="6">
        <name>Fe(2+)</name>
        <dbReference type="ChEBI" id="CHEBI:29033"/>
    </cofactor>
    <text evidence="6">Binds 2 divalent metal cations per subunit. Has a high-affinity and a low affinity metal-binding site. The true nature of the physiological cofactor is under debate. The enzyme is active with cobalt, zinc, manganese or divalent iron ions. Most likely, methionine aminopeptidases function as mononuclear Fe(2+)-metalloproteases under physiological conditions, and the catalytically relevant metal-binding site has been assigned to the histidine-containing high-affinity site.</text>
</comment>
<dbReference type="PANTHER" id="PTHR43330:SF27">
    <property type="entry name" value="METHIONINE AMINOPEPTIDASE"/>
    <property type="match status" value="1"/>
</dbReference>
<dbReference type="AlphaFoldDB" id="A0A271J0N0"/>
<dbReference type="CDD" id="cd01086">
    <property type="entry name" value="MetAP1"/>
    <property type="match status" value="1"/>
</dbReference>
<evidence type="ECO:0000256" key="7">
    <source>
        <dbReference type="RuleBase" id="RU003653"/>
    </source>
</evidence>
<evidence type="ECO:0000256" key="5">
    <source>
        <dbReference type="ARBA" id="ARBA00022801"/>
    </source>
</evidence>
<name>A0A271J0N0_9BACT</name>
<evidence type="ECO:0000256" key="1">
    <source>
        <dbReference type="ARBA" id="ARBA00002521"/>
    </source>
</evidence>
<keyword evidence="3 6" id="KW-0645">Protease</keyword>
<feature type="binding site" evidence="6">
    <location>
        <position position="87"/>
    </location>
    <ligand>
        <name>substrate</name>
    </ligand>
</feature>